<evidence type="ECO:0000256" key="3">
    <source>
        <dbReference type="PROSITE-ProRule" id="PRU00221"/>
    </source>
</evidence>
<feature type="repeat" description="WD" evidence="3">
    <location>
        <begin position="559"/>
        <end position="600"/>
    </location>
</feature>
<evidence type="ECO:0000256" key="4">
    <source>
        <dbReference type="SAM" id="MobiDB-lite"/>
    </source>
</evidence>
<dbReference type="EMBL" id="CAADFO010000004">
    <property type="protein sequence ID" value="VFK23135.1"/>
    <property type="molecule type" value="Genomic_DNA"/>
</dbReference>
<keyword evidence="2" id="KW-0677">Repeat</keyword>
<dbReference type="SMART" id="SM00382">
    <property type="entry name" value="AAA"/>
    <property type="match status" value="1"/>
</dbReference>
<dbReference type="Gene3D" id="2.130.10.10">
    <property type="entry name" value="YVTN repeat-like/Quinoprotein amine dehydrogenase"/>
    <property type="match status" value="5"/>
</dbReference>
<feature type="repeat" description="WD" evidence="3">
    <location>
        <begin position="392"/>
        <end position="432"/>
    </location>
</feature>
<protein>
    <submittedName>
        <fullName evidence="7">WD40 repeat</fullName>
    </submittedName>
</protein>
<feature type="repeat" description="WD" evidence="3">
    <location>
        <begin position="350"/>
        <end position="391"/>
    </location>
</feature>
<evidence type="ECO:0000256" key="1">
    <source>
        <dbReference type="ARBA" id="ARBA00022574"/>
    </source>
</evidence>
<dbReference type="PROSITE" id="PS50082">
    <property type="entry name" value="WD_REPEATS_2"/>
    <property type="match status" value="11"/>
</dbReference>
<evidence type="ECO:0000313" key="7">
    <source>
        <dbReference type="EMBL" id="VFK23135.1"/>
    </source>
</evidence>
<dbReference type="PROSITE" id="PS00678">
    <property type="entry name" value="WD_REPEATS_1"/>
    <property type="match status" value="8"/>
</dbReference>
<organism evidence="7">
    <name type="scientific">Candidatus Kentrum sp. MB</name>
    <dbReference type="NCBI Taxonomy" id="2138164"/>
    <lineage>
        <taxon>Bacteria</taxon>
        <taxon>Pseudomonadati</taxon>
        <taxon>Pseudomonadota</taxon>
        <taxon>Gammaproteobacteria</taxon>
        <taxon>Candidatus Kentrum</taxon>
    </lineage>
</organism>
<feature type="repeat" description="WD" evidence="3">
    <location>
        <begin position="685"/>
        <end position="726"/>
    </location>
</feature>
<dbReference type="Gene3D" id="3.40.50.300">
    <property type="entry name" value="P-loop containing nucleotide triphosphate hydrolases"/>
    <property type="match status" value="1"/>
</dbReference>
<feature type="repeat" description="WD" evidence="3">
    <location>
        <begin position="433"/>
        <end position="474"/>
    </location>
</feature>
<dbReference type="Pfam" id="PF13401">
    <property type="entry name" value="AAA_22"/>
    <property type="match status" value="1"/>
</dbReference>
<dbReference type="InterPro" id="IPR015943">
    <property type="entry name" value="WD40/YVTN_repeat-like_dom_sf"/>
</dbReference>
<dbReference type="InterPro" id="IPR001680">
    <property type="entry name" value="WD40_rpt"/>
</dbReference>
<dbReference type="PRINTS" id="PR00320">
    <property type="entry name" value="GPROTEINBRPT"/>
</dbReference>
<feature type="repeat" description="WD" evidence="3">
    <location>
        <begin position="727"/>
        <end position="767"/>
    </location>
</feature>
<feature type="transmembrane region" description="Helical" evidence="5">
    <location>
        <begin position="255"/>
        <end position="276"/>
    </location>
</feature>
<gene>
    <name evidence="7" type="ORF">BECKMB1821G_GA0114241_10042</name>
</gene>
<reference evidence="7" key="1">
    <citation type="submission" date="2019-02" db="EMBL/GenBank/DDBJ databases">
        <authorList>
            <person name="Gruber-Vodicka R. H."/>
            <person name="Seah K. B. B."/>
        </authorList>
    </citation>
    <scope>NUCLEOTIDE SEQUENCE</scope>
    <source>
        <strain evidence="7">BECK_BZ197</strain>
    </source>
</reference>
<dbReference type="Pfam" id="PF00400">
    <property type="entry name" value="WD40"/>
    <property type="match status" value="11"/>
</dbReference>
<feature type="domain" description="AAA+ ATPase" evidence="6">
    <location>
        <begin position="1303"/>
        <end position="1514"/>
    </location>
</feature>
<dbReference type="InterPro" id="IPR019775">
    <property type="entry name" value="WD40_repeat_CS"/>
</dbReference>
<evidence type="ECO:0000256" key="5">
    <source>
        <dbReference type="SAM" id="Phobius"/>
    </source>
</evidence>
<dbReference type="InterPro" id="IPR027417">
    <property type="entry name" value="P-loop_NTPase"/>
</dbReference>
<dbReference type="PANTHER" id="PTHR19879">
    <property type="entry name" value="TRANSCRIPTION INITIATION FACTOR TFIID"/>
    <property type="match status" value="1"/>
</dbReference>
<dbReference type="GO" id="GO:0016887">
    <property type="term" value="F:ATP hydrolysis activity"/>
    <property type="evidence" value="ECO:0007669"/>
    <property type="project" value="InterPro"/>
</dbReference>
<accession>A0A450X1H7</accession>
<dbReference type="InterPro" id="IPR003593">
    <property type="entry name" value="AAA+_ATPase"/>
</dbReference>
<dbReference type="InterPro" id="IPR049945">
    <property type="entry name" value="AAA_22"/>
</dbReference>
<keyword evidence="5" id="KW-0472">Membrane</keyword>
<keyword evidence="5" id="KW-0812">Transmembrane</keyword>
<name>A0A450X1H7_9GAMM</name>
<dbReference type="InterPro" id="IPR020472">
    <property type="entry name" value="WD40_PAC1"/>
</dbReference>
<feature type="repeat" description="WD" evidence="3">
    <location>
        <begin position="308"/>
        <end position="349"/>
    </location>
</feature>
<feature type="repeat" description="WD" evidence="3">
    <location>
        <begin position="601"/>
        <end position="642"/>
    </location>
</feature>
<feature type="repeat" description="WD" evidence="3">
    <location>
        <begin position="643"/>
        <end position="684"/>
    </location>
</feature>
<dbReference type="PROSITE" id="PS50294">
    <property type="entry name" value="WD_REPEATS_REGION"/>
    <property type="match status" value="11"/>
</dbReference>
<dbReference type="SMART" id="SM00320">
    <property type="entry name" value="WD40"/>
    <property type="match status" value="11"/>
</dbReference>
<keyword evidence="1 3" id="KW-0853">WD repeat</keyword>
<evidence type="ECO:0000256" key="2">
    <source>
        <dbReference type="ARBA" id="ARBA00022737"/>
    </source>
</evidence>
<dbReference type="CDD" id="cd00200">
    <property type="entry name" value="WD40"/>
    <property type="match status" value="2"/>
</dbReference>
<dbReference type="PANTHER" id="PTHR19879:SF9">
    <property type="entry name" value="TRANSCRIPTION INITIATION FACTOR TFIID SUBUNIT 5"/>
    <property type="match status" value="1"/>
</dbReference>
<dbReference type="SUPFAM" id="SSF52540">
    <property type="entry name" value="P-loop containing nucleoside triphosphate hydrolases"/>
    <property type="match status" value="1"/>
</dbReference>
<evidence type="ECO:0000259" key="6">
    <source>
        <dbReference type="SMART" id="SM00382"/>
    </source>
</evidence>
<dbReference type="InterPro" id="IPR011047">
    <property type="entry name" value="Quinoprotein_ADH-like_sf"/>
</dbReference>
<sequence length="1637" mass="177456">MSYHISGRPRIEAAARTAWERRKSMHSCPHSVETREKYAFLPAQRGNEGKRESAVGREVYFPSLVPTLCGQECISSYASMHSCPHSVRTREKYAFLPAQRGNEGGSRQVEAVARVRPRRTMGAGALFRPAIPSFLSAVLSRFPLFLPAMRVGRHISPPSFPRCFSFFPSFPRCAWECISLYASMHSCPHSVRTREKYAFLPAQRGNEGSMRSHAQRGNEGSMHSHAQRGNEGGSRQVGAVARVRPRRTMGAGARFRSAVGLLLALLFLLGLLGLPVPGSADPALPPLTPEGETLADLGFPDEEALLNAISRASPVNSVAFSPDGSLLASGSRDNTIRLWDVASGRALATLKGHANEVTSVAFSPDGERLASGSDDNTVRLWDAASGRSLATLKGHTGIVTSVAFSPDGTLASGSDDKTVRLWDAASGRVLPPLTGHTSRVTSVAFSPDGRRLASVSKDKTVRLWDAASGREIRTLTGHTRSVTSVVFSPDGRQLASGSEDDTIRLWAVASGHEIRTLAGHTSPISSVALSPDGKRLASGAWDNTVRLWDPASGRAQATVSGHTSTVTSVAFSPDGRRLASGSGNGAVRLWNTASGRALATLKGHTGRVTSAAFSPDGSRLASGSSDKTVRLWDIASGRELATLKGHTNEVTSVAFSPDGKRLASGSWDNTIRLWDLASGRALATLKGHTNKVNSVAFSPDGKRLASGSHDKTIRLWDSASGREIRTLTGHKYGVMSVAFGPNGALVSGSEDGTIRLWDADSGTRQGLLVGGQRGAWLGCMMGQSYLRHDDGTLLRRVDKAGRVSPIPPPRPNQPGRLVLEGWSPVSPAGGEVSRPGSGAWTEGAPVRVLDGQTTPITFTLRNRGQGRVYWVDVAQTRIDNRFLFQPPPTKVILEPGEQATLTGHVSFSSRYQSPQGARDALALTITSAHGEPIPLTIPVMAHTPRLALQEAVWERPPWWRRLWQRWFGADQGPMDTRLALALTNPGEQALTETEFTLRVPGLEAKLDTLTRKSGPPGPLGEMGFALPAGFAPDEDSRVTLEAFQLGPPAHRWRLEQAITIPPPPWESFALLAALFLLTLGGIYYLRLYRHPLVRRLSATPEGFPRLSPGELPLAKGLLYRTRRLSTVLREAGVSEDALAAALAHPAQAGAVRCRTLATRLGSEPEPLAAGLWRLPLGENFPINLTECLLYLPDRAQPAPAVLGYLDGEPVTAERVVLILHPVEAEQERLRAAADDPGNLYIAPAPAGLTELLLAPEPMLALARMASRQLRLTRLSPYRTGGGVVRDSMFFGRDQLIAHVMNREPANYLVVGGRQLGKSSLLKALERRYRDRQGVDCHYLSLSDAELLPRLARTLDLPLETELDALIAHLSQGAAGRRVLFLIDEADKFVEAEASRDYGTLRRLRSLSEEGRAHFVLAGFWQLYRHVALDYQSPLRNFGEVLSVGALEPDACRALATEPMARMGLDYEAAALAHLLTMTGQRANLIVVACNEILKTLGSLTQEARHRRIVHEDVNKALTSQAIRSALDGWEEATGIDPTETRLGRMVVYATVEQGDFQLEALVERLSMAAEEVARKTGIVEHIAVRDLKTTLERLSLAYIIGEEEGVYRYRAPLFRERIRMQAPGLLLADEFRSGAAG</sequence>
<feature type="repeat" description="WD" evidence="3">
    <location>
        <begin position="475"/>
        <end position="516"/>
    </location>
</feature>
<dbReference type="SUPFAM" id="SSF50998">
    <property type="entry name" value="Quinoprotein alcohol dehydrogenase-like"/>
    <property type="match status" value="2"/>
</dbReference>
<feature type="repeat" description="WD" evidence="3">
    <location>
        <begin position="517"/>
        <end position="558"/>
    </location>
</feature>
<feature type="region of interest" description="Disordered" evidence="4">
    <location>
        <begin position="204"/>
        <end position="238"/>
    </location>
</feature>
<proteinExistence type="predicted"/>
<keyword evidence="5" id="KW-1133">Transmembrane helix</keyword>